<dbReference type="GO" id="GO:0048476">
    <property type="term" value="C:Holliday junction resolvase complex"/>
    <property type="evidence" value="ECO:0007669"/>
    <property type="project" value="UniProtKB-UniRule"/>
</dbReference>
<feature type="region of interest" description="Domain I" evidence="6">
    <location>
        <begin position="1"/>
        <end position="64"/>
    </location>
</feature>
<dbReference type="Pfam" id="PF01330">
    <property type="entry name" value="RuvA_N"/>
    <property type="match status" value="1"/>
</dbReference>
<dbReference type="CDD" id="cd14332">
    <property type="entry name" value="UBA_RuvA_C"/>
    <property type="match status" value="1"/>
</dbReference>
<keyword evidence="4 6" id="KW-0233">DNA recombination</keyword>
<comment type="domain">
    <text evidence="6">Has three domains with a flexible linker between the domains II and III and assumes an 'L' shape. Domain III is highly mobile and contacts RuvB.</text>
</comment>
<feature type="domain" description="Helix-hairpin-helix DNA-binding motif class 1" evidence="7">
    <location>
        <begin position="73"/>
        <end position="92"/>
    </location>
</feature>
<keyword evidence="3 6" id="KW-0238">DNA-binding</keyword>
<evidence type="ECO:0000256" key="4">
    <source>
        <dbReference type="ARBA" id="ARBA00023172"/>
    </source>
</evidence>
<keyword evidence="2 6" id="KW-0227">DNA damage</keyword>
<comment type="subcellular location">
    <subcellularLocation>
        <location evidence="6">Cytoplasm</location>
    </subcellularLocation>
</comment>
<dbReference type="Proteomes" id="UP000609064">
    <property type="component" value="Unassembled WGS sequence"/>
</dbReference>
<keyword evidence="8" id="KW-0067">ATP-binding</keyword>
<gene>
    <name evidence="6 8" type="primary">ruvA</name>
    <name evidence="8" type="ORF">GCM10011514_20610</name>
</gene>
<evidence type="ECO:0000256" key="6">
    <source>
        <dbReference type="HAMAP-Rule" id="MF_00031"/>
    </source>
</evidence>
<dbReference type="InterPro" id="IPR003583">
    <property type="entry name" value="Hlx-hairpin-Hlx_DNA-bd_motif"/>
</dbReference>
<dbReference type="InterPro" id="IPR010994">
    <property type="entry name" value="RuvA_2-like"/>
</dbReference>
<dbReference type="GO" id="GO:0009379">
    <property type="term" value="C:Holliday junction helicase complex"/>
    <property type="evidence" value="ECO:0007669"/>
    <property type="project" value="InterPro"/>
</dbReference>
<sequence length="197" mass="21502">MIAYLDGKLAYKDPSYVIIDVSGVGYQVKISLQTYAALHNTGERCKLHTLLIVREDSHTLFGFHEAEEKILFEDLTSVSGIGPSTALVMLSSLSSAEIKQAIVNDDVKTIQSIKGIGLKTAQRAIIELKDKLKKDNIIGGITPSIFDPVNAKVRNESLAALVMLGIPRATAEKSIDTILKREGNDITVEQLIKLALR</sequence>
<dbReference type="NCBIfam" id="TIGR00084">
    <property type="entry name" value="ruvA"/>
    <property type="match status" value="1"/>
</dbReference>
<dbReference type="InterPro" id="IPR000085">
    <property type="entry name" value="RuvA"/>
</dbReference>
<dbReference type="HAMAP" id="MF_00031">
    <property type="entry name" value="DNA_HJ_migration_RuvA"/>
    <property type="match status" value="1"/>
</dbReference>
<comment type="caution">
    <text evidence="8">The sequence shown here is derived from an EMBL/GenBank/DDBJ whole genome shotgun (WGS) entry which is preliminary data.</text>
</comment>
<evidence type="ECO:0000259" key="7">
    <source>
        <dbReference type="SMART" id="SM00278"/>
    </source>
</evidence>
<dbReference type="GO" id="GO:0005737">
    <property type="term" value="C:cytoplasm"/>
    <property type="evidence" value="ECO:0007669"/>
    <property type="project" value="UniProtKB-SubCell"/>
</dbReference>
<evidence type="ECO:0000256" key="3">
    <source>
        <dbReference type="ARBA" id="ARBA00023125"/>
    </source>
</evidence>
<proteinExistence type="inferred from homology"/>
<evidence type="ECO:0000256" key="5">
    <source>
        <dbReference type="ARBA" id="ARBA00023204"/>
    </source>
</evidence>
<dbReference type="InterPro" id="IPR013849">
    <property type="entry name" value="DNA_helicase_Holl-junc_RuvA_I"/>
</dbReference>
<comment type="similarity">
    <text evidence="6">Belongs to the RuvA family.</text>
</comment>
<name>A0A916YRN7_9BACT</name>
<protein>
    <recommendedName>
        <fullName evidence="6">Holliday junction branch migration complex subunit RuvA</fullName>
    </recommendedName>
</protein>
<dbReference type="SUPFAM" id="SSF50249">
    <property type="entry name" value="Nucleic acid-binding proteins"/>
    <property type="match status" value="1"/>
</dbReference>
<dbReference type="GO" id="GO:0000400">
    <property type="term" value="F:four-way junction DNA binding"/>
    <property type="evidence" value="ECO:0007669"/>
    <property type="project" value="UniProtKB-UniRule"/>
</dbReference>
<dbReference type="AlphaFoldDB" id="A0A916YRN7"/>
<dbReference type="SUPFAM" id="SSF46929">
    <property type="entry name" value="DNA helicase RuvA subunit, C-terminal domain"/>
    <property type="match status" value="1"/>
</dbReference>
<dbReference type="SUPFAM" id="SSF47781">
    <property type="entry name" value="RuvA domain 2-like"/>
    <property type="match status" value="1"/>
</dbReference>
<keyword evidence="5 6" id="KW-0234">DNA repair</keyword>
<dbReference type="EMBL" id="BMKK01000004">
    <property type="protein sequence ID" value="GGD56437.1"/>
    <property type="molecule type" value="Genomic_DNA"/>
</dbReference>
<dbReference type="Pfam" id="PF14520">
    <property type="entry name" value="HHH_5"/>
    <property type="match status" value="1"/>
</dbReference>
<reference evidence="8" key="1">
    <citation type="journal article" date="2014" name="Int. J. Syst. Evol. Microbiol.">
        <title>Complete genome sequence of Corynebacterium casei LMG S-19264T (=DSM 44701T), isolated from a smear-ripened cheese.</title>
        <authorList>
            <consortium name="US DOE Joint Genome Institute (JGI-PGF)"/>
            <person name="Walter F."/>
            <person name="Albersmeier A."/>
            <person name="Kalinowski J."/>
            <person name="Ruckert C."/>
        </authorList>
    </citation>
    <scope>NUCLEOTIDE SEQUENCE</scope>
    <source>
        <strain evidence="8">CGMCC 1.15958</strain>
    </source>
</reference>
<accession>A0A916YRN7</accession>
<evidence type="ECO:0000256" key="2">
    <source>
        <dbReference type="ARBA" id="ARBA00022763"/>
    </source>
</evidence>
<keyword evidence="9" id="KW-1185">Reference proteome</keyword>
<reference evidence="8" key="2">
    <citation type="submission" date="2020-09" db="EMBL/GenBank/DDBJ databases">
        <authorList>
            <person name="Sun Q."/>
            <person name="Zhou Y."/>
        </authorList>
    </citation>
    <scope>NUCLEOTIDE SEQUENCE</scope>
    <source>
        <strain evidence="8">CGMCC 1.15958</strain>
    </source>
</reference>
<evidence type="ECO:0000313" key="9">
    <source>
        <dbReference type="Proteomes" id="UP000609064"/>
    </source>
</evidence>
<dbReference type="InterPro" id="IPR011114">
    <property type="entry name" value="RuvA_C"/>
</dbReference>
<dbReference type="Gene3D" id="2.40.50.140">
    <property type="entry name" value="Nucleic acid-binding proteins"/>
    <property type="match status" value="1"/>
</dbReference>
<dbReference type="GO" id="GO:0009378">
    <property type="term" value="F:four-way junction helicase activity"/>
    <property type="evidence" value="ECO:0007669"/>
    <property type="project" value="InterPro"/>
</dbReference>
<comment type="caution">
    <text evidence="6">Lacks conserved residue(s) required for the propagation of feature annotation.</text>
</comment>
<dbReference type="Gene3D" id="1.10.150.20">
    <property type="entry name" value="5' to 3' exonuclease, C-terminal subdomain"/>
    <property type="match status" value="1"/>
</dbReference>
<dbReference type="GO" id="GO:0006281">
    <property type="term" value="P:DNA repair"/>
    <property type="evidence" value="ECO:0007669"/>
    <property type="project" value="UniProtKB-UniRule"/>
</dbReference>
<dbReference type="Gene3D" id="1.10.8.10">
    <property type="entry name" value="DNA helicase RuvA subunit, C-terminal domain"/>
    <property type="match status" value="1"/>
</dbReference>
<keyword evidence="1 6" id="KW-0963">Cytoplasm</keyword>
<dbReference type="GO" id="GO:0006310">
    <property type="term" value="P:DNA recombination"/>
    <property type="evidence" value="ECO:0007669"/>
    <property type="project" value="UniProtKB-UniRule"/>
</dbReference>
<evidence type="ECO:0000313" key="8">
    <source>
        <dbReference type="EMBL" id="GGD56437.1"/>
    </source>
</evidence>
<dbReference type="InterPro" id="IPR036267">
    <property type="entry name" value="RuvA_C_sf"/>
</dbReference>
<keyword evidence="8" id="KW-0347">Helicase</keyword>
<dbReference type="RefSeq" id="WP_188765997.1">
    <property type="nucleotide sequence ID" value="NZ_BMKK01000004.1"/>
</dbReference>
<feature type="domain" description="Helix-hairpin-helix DNA-binding motif class 1" evidence="7">
    <location>
        <begin position="108"/>
        <end position="127"/>
    </location>
</feature>
<keyword evidence="8" id="KW-0378">Hydrolase</keyword>
<dbReference type="GO" id="GO:0005524">
    <property type="term" value="F:ATP binding"/>
    <property type="evidence" value="ECO:0007669"/>
    <property type="project" value="InterPro"/>
</dbReference>
<dbReference type="Pfam" id="PF07499">
    <property type="entry name" value="RuvA_C"/>
    <property type="match status" value="1"/>
</dbReference>
<dbReference type="SMART" id="SM00278">
    <property type="entry name" value="HhH1"/>
    <property type="match status" value="2"/>
</dbReference>
<organism evidence="8 9">
    <name type="scientific">Emticicia aquatilis</name>
    <dbReference type="NCBI Taxonomy" id="1537369"/>
    <lineage>
        <taxon>Bacteria</taxon>
        <taxon>Pseudomonadati</taxon>
        <taxon>Bacteroidota</taxon>
        <taxon>Cytophagia</taxon>
        <taxon>Cytophagales</taxon>
        <taxon>Leadbetterellaceae</taxon>
        <taxon>Emticicia</taxon>
    </lineage>
</organism>
<dbReference type="InterPro" id="IPR012340">
    <property type="entry name" value="NA-bd_OB-fold"/>
</dbReference>
<feature type="region of interest" description="Domain III" evidence="6">
    <location>
        <begin position="149"/>
        <end position="197"/>
    </location>
</feature>
<keyword evidence="8" id="KW-0547">Nucleotide-binding</keyword>
<comment type="subunit">
    <text evidence="6">Homotetramer. Forms an RuvA(8)-RuvB(12)-Holliday junction (HJ) complex. HJ DNA is sandwiched between 2 RuvA tetramers; dsDNA enters through RuvA and exits via RuvB. An RuvB hexamer assembles on each DNA strand where it exits the tetramer. Each RuvB hexamer is contacted by two RuvA subunits (via domain III) on 2 adjacent RuvB subunits; this complex drives branch migration. In the full resolvosome a probable DNA-RuvA(4)-RuvB(12)-RuvC(2) complex forms which resolves the HJ.</text>
</comment>
<comment type="function">
    <text evidence="6">The RuvA-RuvB-RuvC complex processes Holliday junction (HJ) DNA during genetic recombination and DNA repair, while the RuvA-RuvB complex plays an important role in the rescue of blocked DNA replication forks via replication fork reversal (RFR). RuvA specifically binds to HJ cruciform DNA, conferring on it an open structure. The RuvB hexamer acts as an ATP-dependent pump, pulling dsDNA into and through the RuvAB complex. HJ branch migration allows RuvC to scan DNA until it finds its consensus sequence, where it cleaves and resolves the cruciform DNA.</text>
</comment>
<evidence type="ECO:0000256" key="1">
    <source>
        <dbReference type="ARBA" id="ARBA00022490"/>
    </source>
</evidence>